<dbReference type="Proteomes" id="UP000663845">
    <property type="component" value="Unassembled WGS sequence"/>
</dbReference>
<gene>
    <name evidence="3" type="ORF">JYZ213_LOCUS38989</name>
</gene>
<dbReference type="InterPro" id="IPR038867">
    <property type="entry name" value="WAC"/>
</dbReference>
<sequence length="104" mass="12503">MFSSVTESSIHTVSKAERDQEIQKYYRSDLIKHLTDWPSSQLEKQCLKLFDDYYRYSAKMSTAFIELKALKSNFRILEIKRSILTQRLLRCQQHIKKREDDKLL</sequence>
<dbReference type="GO" id="GO:0000993">
    <property type="term" value="F:RNA polymerase II complex binding"/>
    <property type="evidence" value="ECO:0007669"/>
    <property type="project" value="TreeGrafter"/>
</dbReference>
<name>A0A815MCN7_9BILA</name>
<evidence type="ECO:0000256" key="2">
    <source>
        <dbReference type="ARBA" id="ARBA00023242"/>
    </source>
</evidence>
<organism evidence="3 4">
    <name type="scientific">Adineta steineri</name>
    <dbReference type="NCBI Taxonomy" id="433720"/>
    <lineage>
        <taxon>Eukaryota</taxon>
        <taxon>Metazoa</taxon>
        <taxon>Spiralia</taxon>
        <taxon>Gnathifera</taxon>
        <taxon>Rotifera</taxon>
        <taxon>Eurotatoria</taxon>
        <taxon>Bdelloidea</taxon>
        <taxon>Adinetida</taxon>
        <taxon>Adinetidae</taxon>
        <taxon>Adineta</taxon>
    </lineage>
</organism>
<comment type="subcellular location">
    <subcellularLocation>
        <location evidence="1">Nucleus</location>
    </subcellularLocation>
</comment>
<dbReference type="PANTHER" id="PTHR15911:SF6">
    <property type="entry name" value="WW DOMAIN-CONTAINING ADAPTER PROTEIN WITH COILED-COIL"/>
    <property type="match status" value="1"/>
</dbReference>
<comment type="caution">
    <text evidence="3">The sequence shown here is derived from an EMBL/GenBank/DDBJ whole genome shotgun (WGS) entry which is preliminary data.</text>
</comment>
<dbReference type="GO" id="GO:0003682">
    <property type="term" value="F:chromatin binding"/>
    <property type="evidence" value="ECO:0007669"/>
    <property type="project" value="TreeGrafter"/>
</dbReference>
<evidence type="ECO:0000256" key="1">
    <source>
        <dbReference type="ARBA" id="ARBA00004123"/>
    </source>
</evidence>
<dbReference type="GO" id="GO:0005634">
    <property type="term" value="C:nucleus"/>
    <property type="evidence" value="ECO:0007669"/>
    <property type="project" value="UniProtKB-SubCell"/>
</dbReference>
<proteinExistence type="predicted"/>
<keyword evidence="2" id="KW-0539">Nucleus</keyword>
<accession>A0A815MCN7</accession>
<dbReference type="EMBL" id="CAJNOG010001211">
    <property type="protein sequence ID" value="CAF1421174.1"/>
    <property type="molecule type" value="Genomic_DNA"/>
</dbReference>
<dbReference type="AlphaFoldDB" id="A0A815MCN7"/>
<protein>
    <submittedName>
        <fullName evidence="3">Uncharacterized protein</fullName>
    </submittedName>
</protein>
<dbReference type="GO" id="GO:1904263">
    <property type="term" value="P:positive regulation of TORC1 signaling"/>
    <property type="evidence" value="ECO:0007669"/>
    <property type="project" value="TreeGrafter"/>
</dbReference>
<evidence type="ECO:0000313" key="3">
    <source>
        <dbReference type="EMBL" id="CAF1421174.1"/>
    </source>
</evidence>
<dbReference type="PANTHER" id="PTHR15911">
    <property type="entry name" value="WW DOMAIN-CONTAINING ADAPTER PROTEIN WITH COILED-COIL"/>
    <property type="match status" value="1"/>
</dbReference>
<dbReference type="GO" id="GO:0010506">
    <property type="term" value="P:regulation of autophagy"/>
    <property type="evidence" value="ECO:0007669"/>
    <property type="project" value="TreeGrafter"/>
</dbReference>
<evidence type="ECO:0000313" key="4">
    <source>
        <dbReference type="Proteomes" id="UP000663845"/>
    </source>
</evidence>
<reference evidence="3" key="1">
    <citation type="submission" date="2021-02" db="EMBL/GenBank/DDBJ databases">
        <authorList>
            <person name="Nowell W R."/>
        </authorList>
    </citation>
    <scope>NUCLEOTIDE SEQUENCE</scope>
</reference>